<keyword evidence="2" id="KW-0732">Signal</keyword>
<protein>
    <submittedName>
        <fullName evidence="5">ABC transporter substrate-binding protein</fullName>
    </submittedName>
</protein>
<evidence type="ECO:0000313" key="5">
    <source>
        <dbReference type="EMBL" id="MFC4376220.1"/>
    </source>
</evidence>
<dbReference type="SUPFAM" id="SSF53822">
    <property type="entry name" value="Periplasmic binding protein-like I"/>
    <property type="match status" value="1"/>
</dbReference>
<dbReference type="EMBL" id="JBHSDL010000025">
    <property type="protein sequence ID" value="MFC4376220.1"/>
    <property type="molecule type" value="Genomic_DNA"/>
</dbReference>
<dbReference type="InterPro" id="IPR051010">
    <property type="entry name" value="BCAA_transport"/>
</dbReference>
<organism evidence="5 6">
    <name type="scientific">Nocardia halotolerans</name>
    <dbReference type="NCBI Taxonomy" id="1755878"/>
    <lineage>
        <taxon>Bacteria</taxon>
        <taxon>Bacillati</taxon>
        <taxon>Actinomycetota</taxon>
        <taxon>Actinomycetes</taxon>
        <taxon>Mycobacteriales</taxon>
        <taxon>Nocardiaceae</taxon>
        <taxon>Nocardia</taxon>
    </lineage>
</organism>
<evidence type="ECO:0000256" key="1">
    <source>
        <dbReference type="ARBA" id="ARBA00010062"/>
    </source>
</evidence>
<evidence type="ECO:0000256" key="2">
    <source>
        <dbReference type="ARBA" id="ARBA00022729"/>
    </source>
</evidence>
<dbReference type="InterPro" id="IPR028082">
    <property type="entry name" value="Peripla_BP_I"/>
</dbReference>
<keyword evidence="6" id="KW-1185">Reference proteome</keyword>
<proteinExistence type="inferred from homology"/>
<evidence type="ECO:0000256" key="3">
    <source>
        <dbReference type="SAM" id="MobiDB-lite"/>
    </source>
</evidence>
<dbReference type="Proteomes" id="UP001595844">
    <property type="component" value="Unassembled WGS sequence"/>
</dbReference>
<dbReference type="RefSeq" id="WP_378566183.1">
    <property type="nucleotide sequence ID" value="NZ_JBHSDL010000025.1"/>
</dbReference>
<evidence type="ECO:0000259" key="4">
    <source>
        <dbReference type="Pfam" id="PF13458"/>
    </source>
</evidence>
<gene>
    <name evidence="5" type="ORF">ACFO5K_19160</name>
</gene>
<feature type="domain" description="Leucine-binding protein" evidence="4">
    <location>
        <begin position="68"/>
        <end position="399"/>
    </location>
</feature>
<dbReference type="InterPro" id="IPR028081">
    <property type="entry name" value="Leu-bd"/>
</dbReference>
<feature type="region of interest" description="Disordered" evidence="3">
    <location>
        <begin position="1"/>
        <end position="24"/>
    </location>
</feature>
<dbReference type="PANTHER" id="PTHR30483:SF6">
    <property type="entry name" value="PERIPLASMIC BINDING PROTEIN OF ABC TRANSPORTER FOR NATURAL AMINO ACIDS"/>
    <property type="match status" value="1"/>
</dbReference>
<dbReference type="Pfam" id="PF13458">
    <property type="entry name" value="Peripla_BP_6"/>
    <property type="match status" value="1"/>
</dbReference>
<name>A0ABV8VNI2_9NOCA</name>
<accession>A0ABV8VNI2</accession>
<reference evidence="6" key="1">
    <citation type="journal article" date="2019" name="Int. J. Syst. Evol. Microbiol.">
        <title>The Global Catalogue of Microorganisms (GCM) 10K type strain sequencing project: providing services to taxonomists for standard genome sequencing and annotation.</title>
        <authorList>
            <consortium name="The Broad Institute Genomics Platform"/>
            <consortium name="The Broad Institute Genome Sequencing Center for Infectious Disease"/>
            <person name="Wu L."/>
            <person name="Ma J."/>
        </authorList>
    </citation>
    <scope>NUCLEOTIDE SEQUENCE [LARGE SCALE GENOMIC DNA]</scope>
    <source>
        <strain evidence="6">IBRC-M 10490</strain>
    </source>
</reference>
<sequence length="443" mass="47222">MALLVASCGGRSGTGTEETSSRPAASTAFGDLSAVCGPGDPSSAPTQGVTAKEIKVGVFTDVGFTKKTEVVDAAKVFTDWCNAAGGINGRRVVAETRDTKMMEVRQRMLDACREDFVLVGGAASLDGLGVKDRLSCLLPEFSAQISQPENIGSDLQISASPSTYAKYEPYFGLRQWLFNEAYPQSAGAVGIINGDSPVTKVLGTKAVESITAAGGTVTYNELYPAVGVSDWTPYAQAIKSKGVRGLLFFGSYPQLAKLEDVLTGMDYKLDWIDANNNAYNASFIELLGRSADYQNNLVDLGGVVPFENQNVPAMRQLHELYETYAPDAEITMPALRAFSSWLLFAKAASSCGDALTRKCVVEAATKETAWTGGGLHTANDLATDDPAPRCFTVLRASSQGWKPADFAPNQDGFRCGGEKYRYTGNYPAPMTLADVGKSTSDLK</sequence>
<evidence type="ECO:0000313" key="6">
    <source>
        <dbReference type="Proteomes" id="UP001595844"/>
    </source>
</evidence>
<dbReference type="PANTHER" id="PTHR30483">
    <property type="entry name" value="LEUCINE-SPECIFIC-BINDING PROTEIN"/>
    <property type="match status" value="1"/>
</dbReference>
<comment type="similarity">
    <text evidence="1">Belongs to the leucine-binding protein family.</text>
</comment>
<dbReference type="Gene3D" id="3.40.50.2300">
    <property type="match status" value="3"/>
</dbReference>
<comment type="caution">
    <text evidence="5">The sequence shown here is derived from an EMBL/GenBank/DDBJ whole genome shotgun (WGS) entry which is preliminary data.</text>
</comment>